<name>A0ABD2WD77_9HYME</name>
<protein>
    <submittedName>
        <fullName evidence="1">Uncharacterized protein</fullName>
    </submittedName>
</protein>
<comment type="caution">
    <text evidence="1">The sequence shown here is derived from an EMBL/GenBank/DDBJ whole genome shotgun (WGS) entry which is preliminary data.</text>
</comment>
<dbReference type="Proteomes" id="UP001627154">
    <property type="component" value="Unassembled WGS sequence"/>
</dbReference>
<gene>
    <name evidence="1" type="ORF">TKK_014213</name>
</gene>
<dbReference type="EMBL" id="JBJJXI010000113">
    <property type="protein sequence ID" value="KAL3390953.1"/>
    <property type="molecule type" value="Genomic_DNA"/>
</dbReference>
<proteinExistence type="predicted"/>
<evidence type="ECO:0000313" key="1">
    <source>
        <dbReference type="EMBL" id="KAL3390953.1"/>
    </source>
</evidence>
<accession>A0ABD2WD77</accession>
<reference evidence="1 2" key="1">
    <citation type="journal article" date="2024" name="bioRxiv">
        <title>A reference genome for Trichogramma kaykai: A tiny desert-dwelling parasitoid wasp with competing sex-ratio distorters.</title>
        <authorList>
            <person name="Culotta J."/>
            <person name="Lindsey A.R."/>
        </authorList>
    </citation>
    <scope>NUCLEOTIDE SEQUENCE [LARGE SCALE GENOMIC DNA]</scope>
    <source>
        <strain evidence="1 2">KSX58</strain>
    </source>
</reference>
<keyword evidence="2" id="KW-1185">Reference proteome</keyword>
<sequence length="192" mass="21547">MIFQRLRVAGYPPRSGMRVSPKGALPPDHGPDFHRMARTCTHSLNTNPKLPHCKTACPLESNTIHRVGRVAIRARAPLYPELRRPYETLLNPYKATKGIAKPKIEIEYQAIVLKSKSTSTVTRLLSIAWRSMSPLINPRSTRYRPSSTALQVLLTRLYSESRSLYHHGTGFLLCFRAVKGACTSKSPITTSH</sequence>
<dbReference type="AlphaFoldDB" id="A0ABD2WD77"/>
<organism evidence="1 2">
    <name type="scientific">Trichogramma kaykai</name>
    <dbReference type="NCBI Taxonomy" id="54128"/>
    <lineage>
        <taxon>Eukaryota</taxon>
        <taxon>Metazoa</taxon>
        <taxon>Ecdysozoa</taxon>
        <taxon>Arthropoda</taxon>
        <taxon>Hexapoda</taxon>
        <taxon>Insecta</taxon>
        <taxon>Pterygota</taxon>
        <taxon>Neoptera</taxon>
        <taxon>Endopterygota</taxon>
        <taxon>Hymenoptera</taxon>
        <taxon>Apocrita</taxon>
        <taxon>Proctotrupomorpha</taxon>
        <taxon>Chalcidoidea</taxon>
        <taxon>Trichogrammatidae</taxon>
        <taxon>Trichogramma</taxon>
    </lineage>
</organism>
<evidence type="ECO:0000313" key="2">
    <source>
        <dbReference type="Proteomes" id="UP001627154"/>
    </source>
</evidence>